<feature type="region of interest" description="Disordered" evidence="1">
    <location>
        <begin position="31"/>
        <end position="56"/>
    </location>
</feature>
<evidence type="ECO:0000259" key="6">
    <source>
        <dbReference type="Pfam" id="PF07637"/>
    </source>
</evidence>
<dbReference type="AlphaFoldDB" id="A0A381NGJ3"/>
<dbReference type="SUPFAM" id="SSF46626">
    <property type="entry name" value="Cytochrome c"/>
    <property type="match status" value="1"/>
</dbReference>
<reference evidence="7" key="1">
    <citation type="submission" date="2018-05" db="EMBL/GenBank/DDBJ databases">
        <authorList>
            <person name="Lanie J.A."/>
            <person name="Ng W.-L."/>
            <person name="Kazmierczak K.M."/>
            <person name="Andrzejewski T.M."/>
            <person name="Davidsen T.M."/>
            <person name="Wayne K.J."/>
            <person name="Tettelin H."/>
            <person name="Glass J.I."/>
            <person name="Rusch D."/>
            <person name="Podicherti R."/>
            <person name="Tsui H.-C.T."/>
            <person name="Winkler M.E."/>
        </authorList>
    </citation>
    <scope>NUCLEOTIDE SEQUENCE</scope>
</reference>
<dbReference type="InterPro" id="IPR013042">
    <property type="entry name" value="DUF1592"/>
</dbReference>
<accession>A0A381NGJ3</accession>
<dbReference type="EMBL" id="UINC01000342">
    <property type="protein sequence ID" value="SUZ53661.1"/>
    <property type="molecule type" value="Genomic_DNA"/>
</dbReference>
<evidence type="ECO:0000259" key="4">
    <source>
        <dbReference type="Pfam" id="PF07627"/>
    </source>
</evidence>
<protein>
    <recommendedName>
        <fullName evidence="8">Cytochrome c domain-containing protein</fullName>
    </recommendedName>
</protein>
<sequence>MPGMRQRVFKTLANVKVLCLGLALTVSSCAQPELSPPGTASPRVSTQSVASGGPLASATRESIDQYCLTCHDERLETADLRLDLVDLADVTGDAEVLEKVVRKLRTGTMPPANMPQPPAETRSAMVSWLETSLDKAAAANPHPGRTETLRRLNRTEYQNSIRDLLHLDIDATSFLPADESGYGFDNVTVGDLPPALLDRYISAAQKISRLAIGNPRMALQNDVIRAPADRTQEEHVAGLPIGTRGGMSFSYTFPQDGEYDIQVRLARNRVGDIGGLRSPDPQPLELLLDREIAQTFLVVRPNGPDHSVVDKFFEVRLPVTAGPHDVGVTFPKQSSALLETEAQPLQSHYNERRHPRQTPAIYQVSITGPYAPQGADDTPSRRRIFSCRPSGPSDEEGCANEILTTLLRHAYRRPVSDVDVEGPMAFYREGRSEGDFDEGIGRALSAVLMSPEFLFRVELDPDGLAPGTAYRISDIELASRLSFFLWSSLPDDELLDAAARGELSQPDELERQARRMLADPRSYNLATNFAGQWLQLRNLEVFSPNPRLYPDFDDNLRQAFREETERFVDSVLREDRSVLALLEADYTFLNERLAKHYGIPGIYGSRMRRVTLPDNSQRGGLLRHGSILAVTSYATRTSPVRRGKWVLDNIYGAPPPPPLPNVPALDETSVSAALPMRERLDAHRTNPVCASCHRTIDPVGFALENFDAVGRWRDHEGDNGPIDVSGGLPGVGELDGVAGLEAGLMSRPEMFAGTMTEKLLTFALGRGIGYYDAPAIRKIVREAEPDGYRFVSLILGIVKSVPFQMRAST</sequence>
<organism evidence="7">
    <name type="scientific">marine metagenome</name>
    <dbReference type="NCBI Taxonomy" id="408172"/>
    <lineage>
        <taxon>unclassified sequences</taxon>
        <taxon>metagenomes</taxon>
        <taxon>ecological metagenomes</taxon>
    </lineage>
</organism>
<dbReference type="Pfam" id="PF07627">
    <property type="entry name" value="PSCyt3"/>
    <property type="match status" value="1"/>
</dbReference>
<evidence type="ECO:0000256" key="1">
    <source>
        <dbReference type="SAM" id="MobiDB-lite"/>
    </source>
</evidence>
<name>A0A381NGJ3_9ZZZZ</name>
<feature type="region of interest" description="Disordered" evidence="1">
    <location>
        <begin position="363"/>
        <end position="383"/>
    </location>
</feature>
<feature type="domain" description="DUF1587" evidence="3">
    <location>
        <begin position="150"/>
        <end position="212"/>
    </location>
</feature>
<evidence type="ECO:0000259" key="3">
    <source>
        <dbReference type="Pfam" id="PF07626"/>
    </source>
</evidence>
<dbReference type="InterPro" id="IPR013036">
    <property type="entry name" value="DUF1587"/>
</dbReference>
<evidence type="ECO:0000313" key="7">
    <source>
        <dbReference type="EMBL" id="SUZ53661.1"/>
    </source>
</evidence>
<dbReference type="PROSITE" id="PS51257">
    <property type="entry name" value="PROKAR_LIPOPROTEIN"/>
    <property type="match status" value="1"/>
</dbReference>
<dbReference type="Pfam" id="PF07626">
    <property type="entry name" value="PSD3"/>
    <property type="match status" value="1"/>
</dbReference>
<evidence type="ECO:0000259" key="2">
    <source>
        <dbReference type="Pfam" id="PF07624"/>
    </source>
</evidence>
<proteinExistence type="predicted"/>
<dbReference type="InterPro" id="IPR013043">
    <property type="entry name" value="DUF1595"/>
</dbReference>
<feature type="domain" description="DUF1595" evidence="6">
    <location>
        <begin position="398"/>
        <end position="458"/>
    </location>
</feature>
<evidence type="ECO:0008006" key="8">
    <source>
        <dbReference type="Google" id="ProtNLM"/>
    </source>
</evidence>
<dbReference type="Pfam" id="PF07631">
    <property type="entry name" value="PSD4"/>
    <property type="match status" value="1"/>
</dbReference>
<dbReference type="Pfam" id="PF07624">
    <property type="entry name" value="PSD2"/>
    <property type="match status" value="1"/>
</dbReference>
<feature type="domain" description="DUF1585" evidence="2">
    <location>
        <begin position="734"/>
        <end position="803"/>
    </location>
</feature>
<dbReference type="Pfam" id="PF07637">
    <property type="entry name" value="PSD5"/>
    <property type="match status" value="1"/>
</dbReference>
<feature type="domain" description="DUF1592" evidence="5">
    <location>
        <begin position="472"/>
        <end position="599"/>
    </location>
</feature>
<dbReference type="GO" id="GO:0020037">
    <property type="term" value="F:heme binding"/>
    <property type="evidence" value="ECO:0007669"/>
    <property type="project" value="InterPro"/>
</dbReference>
<dbReference type="GO" id="GO:0009055">
    <property type="term" value="F:electron transfer activity"/>
    <property type="evidence" value="ECO:0007669"/>
    <property type="project" value="InterPro"/>
</dbReference>
<evidence type="ECO:0000259" key="5">
    <source>
        <dbReference type="Pfam" id="PF07631"/>
    </source>
</evidence>
<gene>
    <name evidence="7" type="ORF">METZ01_LOCUS6515</name>
</gene>
<dbReference type="InterPro" id="IPR011478">
    <property type="entry name" value="DUF1585"/>
</dbReference>
<dbReference type="InterPro" id="IPR013039">
    <property type="entry name" value="DUF1588"/>
</dbReference>
<feature type="domain" description="DUF1588" evidence="4">
    <location>
        <begin position="618"/>
        <end position="716"/>
    </location>
</feature>
<dbReference type="InterPro" id="IPR036909">
    <property type="entry name" value="Cyt_c-like_dom_sf"/>
</dbReference>